<dbReference type="AlphaFoldDB" id="A0A558RC94"/>
<organism evidence="1 2">
    <name type="scientific">Alterirhizorhabdus solaris</name>
    <dbReference type="NCBI Taxonomy" id="2529389"/>
    <lineage>
        <taxon>Bacteria</taxon>
        <taxon>Pseudomonadati</taxon>
        <taxon>Pseudomonadota</taxon>
        <taxon>Alphaproteobacteria</taxon>
        <taxon>Sphingomonadales</taxon>
        <taxon>Rhizorhabdaceae</taxon>
        <taxon>Alterirhizorhabdus</taxon>
    </lineage>
</organism>
<evidence type="ECO:0008006" key="3">
    <source>
        <dbReference type="Google" id="ProtNLM"/>
    </source>
</evidence>
<evidence type="ECO:0000313" key="2">
    <source>
        <dbReference type="Proteomes" id="UP000318681"/>
    </source>
</evidence>
<dbReference type="EMBL" id="VNIM01000005">
    <property type="protein sequence ID" value="TVV76960.1"/>
    <property type="molecule type" value="Genomic_DNA"/>
</dbReference>
<protein>
    <recommendedName>
        <fullName evidence="3">Gingipain domain-containing protein</fullName>
    </recommendedName>
</protein>
<keyword evidence="2" id="KW-1185">Reference proteome</keyword>
<comment type="caution">
    <text evidence="1">The sequence shown here is derived from an EMBL/GenBank/DDBJ whole genome shotgun (WGS) entry which is preliminary data.</text>
</comment>
<evidence type="ECO:0000313" key="1">
    <source>
        <dbReference type="EMBL" id="TVV76960.1"/>
    </source>
</evidence>
<proteinExistence type="predicted"/>
<reference evidence="1 2" key="1">
    <citation type="submission" date="2019-07" db="EMBL/GenBank/DDBJ databases">
        <title>Sphingomonas solaris sp. nov., isolated from a solar panel from Boston, Massachusetts.</title>
        <authorList>
            <person name="Tanner K."/>
            <person name="Pascual J."/>
            <person name="Mancuso C."/>
            <person name="Pereto J."/>
            <person name="Khalil A."/>
            <person name="Vilanova C."/>
        </authorList>
    </citation>
    <scope>NUCLEOTIDE SEQUENCE [LARGE SCALE GENOMIC DNA]</scope>
    <source>
        <strain evidence="1 2">R4DWN</strain>
    </source>
</reference>
<name>A0A558RC94_9SPHN</name>
<accession>A0A558RC94</accession>
<dbReference type="RefSeq" id="WP_145147847.1">
    <property type="nucleotide sequence ID" value="NZ_VNIM01000005.1"/>
</dbReference>
<sequence>MPGKVDKVIVTNFGALHGKYGAADANVHAALTRWVQADLQRGLVTEVVAVDDAAAMQAAGGPAVTNALDCAQNKQAIDDVYRAFAPDYIVILGSIDVIPHQDMLNPLYRGPGGDDPDEHAFGDLPYACDTPYGQDISAYKGPTRVVSRLPDRTGAQDPQRLLDLIDAVIRHQPRPRADFQDYHAVSAEVWKDSTQLSARNMFGSDSDLQLVPPAGRPWPGARLARLVHFYNCHGASVDPQFYGQRGTQYPPALNSQDLAGNVTEGAVVTAECCYGAELYATSAVQPVAPTCNIYLEAGAIGMWAGTTIAYGPASGNGQADLITQFFIMEVLAGASTGRAALEARQRFVRAASPAGPEDLKTLAQFNLYGDASVVPVEIPTATKAPPGTAESVAKRATRVDRRLLLARQGVSLLASEPDLVTNDGMASDLIIGQLRAHIDGERERVGPVLGFRLRFPDQGFLAYSLKEMQDASDGYVVAFVRIPCPDDAPVRPVKLLVGRVQGGQVVRVSTVVSR</sequence>
<gene>
    <name evidence="1" type="ORF">FOY91_02655</name>
</gene>
<dbReference type="Proteomes" id="UP000318681">
    <property type="component" value="Unassembled WGS sequence"/>
</dbReference>
<dbReference type="OrthoDB" id="8477308at2"/>